<dbReference type="InterPro" id="IPR029068">
    <property type="entry name" value="Glyas_Bleomycin-R_OHBP_Dase"/>
</dbReference>
<gene>
    <name evidence="10" type="ORF">KF282_2242</name>
</gene>
<organism evidence="10 11">
    <name type="scientific">Lactococcus lactis subsp. lactis</name>
    <name type="common">Streptococcus lactis</name>
    <dbReference type="NCBI Taxonomy" id="1360"/>
    <lineage>
        <taxon>Bacteria</taxon>
        <taxon>Bacillati</taxon>
        <taxon>Bacillota</taxon>
        <taxon>Bacilli</taxon>
        <taxon>Lactobacillales</taxon>
        <taxon>Streptococcaceae</taxon>
        <taxon>Lactococcus</taxon>
    </lineage>
</organism>
<dbReference type="SUPFAM" id="SSF54593">
    <property type="entry name" value="Glyoxalase/Bleomycin resistance protein/Dihydroxybiphenyl dioxygenase"/>
    <property type="match status" value="2"/>
</dbReference>
<comment type="caution">
    <text evidence="10">The sequence shown here is derived from an EMBL/GenBank/DDBJ whole genome shotgun (WGS) entry which is preliminary data.</text>
</comment>
<dbReference type="PATRIC" id="fig|1360.105.peg.320"/>
<evidence type="ECO:0000259" key="9">
    <source>
        <dbReference type="PROSITE" id="PS51819"/>
    </source>
</evidence>
<keyword evidence="6 8" id="KW-0560">Oxidoreductase</keyword>
<dbReference type="PANTHER" id="PTHR43279">
    <property type="entry name" value="CATECHOL-2,3-DIOXYGENASE"/>
    <property type="match status" value="1"/>
</dbReference>
<dbReference type="GO" id="GO:0051213">
    <property type="term" value="F:dioxygenase activity"/>
    <property type="evidence" value="ECO:0007669"/>
    <property type="project" value="UniProtKB-KW"/>
</dbReference>
<reference evidence="11" key="1">
    <citation type="submission" date="2015-10" db="EMBL/GenBank/DDBJ databases">
        <title>Draft Genome Sequences of 11 Lactococcus lactis subspecies cremoris strains.</title>
        <authorList>
            <person name="Wels M."/>
            <person name="Backus L."/>
            <person name="Boekhorst J."/>
            <person name="Dijkstra A."/>
            <person name="Beerthuizen M."/>
            <person name="Kelly W."/>
            <person name="Siezen R."/>
            <person name="Bachmann H."/>
            <person name="Van Hijum S."/>
        </authorList>
    </citation>
    <scope>NUCLEOTIDE SEQUENCE [LARGE SCALE GENOMIC DNA]</scope>
    <source>
        <strain evidence="11">KF282</strain>
    </source>
</reference>
<dbReference type="EMBL" id="LKLN01000076">
    <property type="protein sequence ID" value="KSU03038.1"/>
    <property type="molecule type" value="Genomic_DNA"/>
</dbReference>
<name>A0A0V8CNV8_LACLL</name>
<dbReference type="RefSeq" id="WP_058220070.1">
    <property type="nucleotide sequence ID" value="NZ_LKLN01000076.1"/>
</dbReference>
<keyword evidence="3" id="KW-0479">Metal-binding</keyword>
<evidence type="ECO:0000256" key="2">
    <source>
        <dbReference type="ARBA" id="ARBA00008784"/>
    </source>
</evidence>
<feature type="domain" description="VOC" evidence="9">
    <location>
        <begin position="7"/>
        <end position="122"/>
    </location>
</feature>
<comment type="similarity">
    <text evidence="2 8">Belongs to the extradiol ring-cleavage dioxygenase family.</text>
</comment>
<sequence length="277" mass="31931">MDTKPFIIKKITLRASNISVMRNFYENLLQFHVISETDSSVSYAFRENEEAFLTLEFGGRLRKKNTAGLFHYAILFPDVSSKATIVDRIIKNNYPIGAGDHLVSESFYINDPEGNGIELYHDRDSTEWIWEDGKVKMGTLPVDVQALLDQKNNHLDYPKNMKIGHLHFTGNSIAKSDEFFNELLNTDLVSSVGDTAHFYSQNHYHHHFATNIWEGENINKRNLLENGILKWELEVSKNYYDSISQRIIEKGIPFKDDENSISIEDHVGSKLILFKKI</sequence>
<protein>
    <submittedName>
        <fullName evidence="10">Glyoxalase family protein</fullName>
    </submittedName>
</protein>
<comment type="cofactor">
    <cofactor evidence="1 8">
        <name>Fe(2+)</name>
        <dbReference type="ChEBI" id="CHEBI:29033"/>
    </cofactor>
</comment>
<dbReference type="InterPro" id="IPR037523">
    <property type="entry name" value="VOC_core"/>
</dbReference>
<dbReference type="Pfam" id="PF00903">
    <property type="entry name" value="Glyoxalase"/>
    <property type="match status" value="1"/>
</dbReference>
<evidence type="ECO:0000256" key="1">
    <source>
        <dbReference type="ARBA" id="ARBA00001954"/>
    </source>
</evidence>
<proteinExistence type="inferred from homology"/>
<evidence type="ECO:0000256" key="6">
    <source>
        <dbReference type="ARBA" id="ARBA00023002"/>
    </source>
</evidence>
<dbReference type="GO" id="GO:0008198">
    <property type="term" value="F:ferrous iron binding"/>
    <property type="evidence" value="ECO:0007669"/>
    <property type="project" value="InterPro"/>
</dbReference>
<keyword evidence="7 8" id="KW-0408">Iron</keyword>
<dbReference type="PROSITE" id="PS00082">
    <property type="entry name" value="EXTRADIOL_DIOXYGENAS"/>
    <property type="match status" value="1"/>
</dbReference>
<evidence type="ECO:0000256" key="8">
    <source>
        <dbReference type="RuleBase" id="RU000683"/>
    </source>
</evidence>
<evidence type="ECO:0000256" key="7">
    <source>
        <dbReference type="ARBA" id="ARBA00023004"/>
    </source>
</evidence>
<evidence type="ECO:0000256" key="3">
    <source>
        <dbReference type="ARBA" id="ARBA00022723"/>
    </source>
</evidence>
<dbReference type="Gene3D" id="3.10.180.10">
    <property type="entry name" value="2,3-Dihydroxybiphenyl 1,2-Dioxygenase, domain 1"/>
    <property type="match status" value="2"/>
</dbReference>
<evidence type="ECO:0000256" key="4">
    <source>
        <dbReference type="ARBA" id="ARBA00022797"/>
    </source>
</evidence>
<dbReference type="InterPro" id="IPR000486">
    <property type="entry name" value="Xdiol_ring_cleave_dOase_1/2"/>
</dbReference>
<dbReference type="InterPro" id="IPR004360">
    <property type="entry name" value="Glyas_Fos-R_dOase_dom"/>
</dbReference>
<evidence type="ECO:0000256" key="5">
    <source>
        <dbReference type="ARBA" id="ARBA00022964"/>
    </source>
</evidence>
<dbReference type="PANTHER" id="PTHR43279:SF1">
    <property type="entry name" value="CATECHOL-2,3-DIOXYGENASE"/>
    <property type="match status" value="1"/>
</dbReference>
<keyword evidence="5 8" id="KW-0223">Dioxygenase</keyword>
<evidence type="ECO:0000313" key="10">
    <source>
        <dbReference type="EMBL" id="KSU03038.1"/>
    </source>
</evidence>
<evidence type="ECO:0000313" key="11">
    <source>
        <dbReference type="Proteomes" id="UP000053058"/>
    </source>
</evidence>
<keyword evidence="4 8" id="KW-0058">Aromatic hydrocarbons catabolism</keyword>
<dbReference type="PROSITE" id="PS51819">
    <property type="entry name" value="VOC"/>
    <property type="match status" value="1"/>
</dbReference>
<accession>A0A0V8CNV8</accession>
<dbReference type="Proteomes" id="UP000053058">
    <property type="component" value="Unassembled WGS sequence"/>
</dbReference>
<dbReference type="AlphaFoldDB" id="A0A0V8CNV8"/>